<protein>
    <submittedName>
        <fullName evidence="2">AMP-binding enzyme family protein</fullName>
    </submittedName>
</protein>
<accession>Q229V8</accession>
<dbReference type="EMBL" id="GG662737">
    <property type="protein sequence ID" value="EAR82080.2"/>
    <property type="molecule type" value="Genomic_DNA"/>
</dbReference>
<evidence type="ECO:0000313" key="3">
    <source>
        <dbReference type="Proteomes" id="UP000009168"/>
    </source>
</evidence>
<dbReference type="AlphaFoldDB" id="Q229V8"/>
<dbReference type="GeneID" id="7824528"/>
<feature type="coiled-coil region" evidence="1">
    <location>
        <begin position="493"/>
        <end position="530"/>
    </location>
</feature>
<dbReference type="KEGG" id="tet:TTHERM_01330050"/>
<evidence type="ECO:0000313" key="2">
    <source>
        <dbReference type="EMBL" id="EAR82080.2"/>
    </source>
</evidence>
<reference evidence="3" key="1">
    <citation type="journal article" date="2006" name="PLoS Biol.">
        <title>Macronuclear genome sequence of the ciliate Tetrahymena thermophila, a model eukaryote.</title>
        <authorList>
            <person name="Eisen J.A."/>
            <person name="Coyne R.S."/>
            <person name="Wu M."/>
            <person name="Wu D."/>
            <person name="Thiagarajan M."/>
            <person name="Wortman J.R."/>
            <person name="Badger J.H."/>
            <person name="Ren Q."/>
            <person name="Amedeo P."/>
            <person name="Jones K.M."/>
            <person name="Tallon L.J."/>
            <person name="Delcher A.L."/>
            <person name="Salzberg S.L."/>
            <person name="Silva J.C."/>
            <person name="Haas B.J."/>
            <person name="Majoros W.H."/>
            <person name="Farzad M."/>
            <person name="Carlton J.M."/>
            <person name="Smith R.K. Jr."/>
            <person name="Garg J."/>
            <person name="Pearlman R.E."/>
            <person name="Karrer K.M."/>
            <person name="Sun L."/>
            <person name="Manning G."/>
            <person name="Elde N.C."/>
            <person name="Turkewitz A.P."/>
            <person name="Asai D.J."/>
            <person name="Wilkes D.E."/>
            <person name="Wang Y."/>
            <person name="Cai H."/>
            <person name="Collins K."/>
            <person name="Stewart B.A."/>
            <person name="Lee S.R."/>
            <person name="Wilamowska K."/>
            <person name="Weinberg Z."/>
            <person name="Ruzzo W.L."/>
            <person name="Wloga D."/>
            <person name="Gaertig J."/>
            <person name="Frankel J."/>
            <person name="Tsao C.-C."/>
            <person name="Gorovsky M.A."/>
            <person name="Keeling P.J."/>
            <person name="Waller R.F."/>
            <person name="Patron N.J."/>
            <person name="Cherry J.M."/>
            <person name="Stover N.A."/>
            <person name="Krieger C.J."/>
            <person name="del Toro C."/>
            <person name="Ryder H.F."/>
            <person name="Williamson S.C."/>
            <person name="Barbeau R.A."/>
            <person name="Hamilton E.P."/>
            <person name="Orias E."/>
        </authorList>
    </citation>
    <scope>NUCLEOTIDE SEQUENCE [LARGE SCALE GENOMIC DNA]</scope>
    <source>
        <strain evidence="3">SB210</strain>
    </source>
</reference>
<dbReference type="Proteomes" id="UP000009168">
    <property type="component" value="Unassembled WGS sequence"/>
</dbReference>
<dbReference type="RefSeq" id="XP_001029743.2">
    <property type="nucleotide sequence ID" value="XM_001029743.2"/>
</dbReference>
<keyword evidence="3" id="KW-1185">Reference proteome</keyword>
<organism evidence="2 3">
    <name type="scientific">Tetrahymena thermophila (strain SB210)</name>
    <dbReference type="NCBI Taxonomy" id="312017"/>
    <lineage>
        <taxon>Eukaryota</taxon>
        <taxon>Sar</taxon>
        <taxon>Alveolata</taxon>
        <taxon>Ciliophora</taxon>
        <taxon>Intramacronucleata</taxon>
        <taxon>Oligohymenophorea</taxon>
        <taxon>Hymenostomatida</taxon>
        <taxon>Tetrahymenina</taxon>
        <taxon>Tetrahymenidae</taxon>
        <taxon>Tetrahymena</taxon>
    </lineage>
</organism>
<dbReference type="HOGENOM" id="CLU_227870_0_0_1"/>
<feature type="coiled-coil region" evidence="1">
    <location>
        <begin position="391"/>
        <end position="421"/>
    </location>
</feature>
<evidence type="ECO:0000256" key="1">
    <source>
        <dbReference type="SAM" id="Coils"/>
    </source>
</evidence>
<dbReference type="InParanoid" id="Q229V8"/>
<name>Q229V8_TETTS</name>
<gene>
    <name evidence="2" type="ORF">TTHERM_01330050</name>
</gene>
<keyword evidence="1" id="KW-0175">Coiled coil</keyword>
<sequence length="679" mass="79197">MVYQYAANNLDPTYRSQSFISDKNIDMALNNDLVGFRFEYDTNLSIDLLQAQNNKTYLVYVAQFNQSNQSNLVSFNLDIIDCQNPSLIGFKCLDFSKLSNYTFSLDTQNNLKSQIMIMTYGCLDLDSFKTFIPDNCASQAEIDNVINGLNGVLRLKLYTSQFNTTSQEIQVNYRNAYVYTIANQSIASRIKTEKQVTTVKRGLIIQSEMTFSSPIQYDKQDYSYDRTYALENIGFYSFSQANLYPDELVQQIQIEFPTLPQVFAQVNSILTLLMLLGVIGRAISRYSIKQDFFMLFFKHLFQANYLLMQGVQKTQRQSQLNDQCQEQFQQHKQEILQVGQQQSDQKDQRVVEINQLQTDSINEEEEEEIKYQDEISQSKSIPLFCYTPSLIKSYQNQNNNLENQEKEQKSFNNSTVQLRKELIQINQKGNLSIEKDSPQTINDSTIQKSSLQNKQTSSMISETIFSILSQKSKINIIQKKEQNRFIGNNLEEAKKFEEKNKQYQCLQDQINKEKEEVGECLKKLRVLQDRNVYAKMKKQIFKIVLCKKRQKSEEIEALSQKQQQRIDNQISQDLSILNFIKDMIFLKKAVMLLLRKDQLAALDLVGFSTSAQELDFKNIHSNAQLKQKLSYYEMQYAILQSEKLQQHQLEKFLKRCQNNQKINDIDERILNSLLQNSIF</sequence>
<proteinExistence type="predicted"/>